<dbReference type="Proteomes" id="UP001595756">
    <property type="component" value="Unassembled WGS sequence"/>
</dbReference>
<evidence type="ECO:0000313" key="2">
    <source>
        <dbReference type="Proteomes" id="UP001595756"/>
    </source>
</evidence>
<keyword evidence="2" id="KW-1185">Reference proteome</keyword>
<dbReference type="RefSeq" id="WP_376811650.1">
    <property type="nucleotide sequence ID" value="NZ_JBHSDY010000002.1"/>
</dbReference>
<comment type="caution">
    <text evidence="1">The sequence shown here is derived from an EMBL/GenBank/DDBJ whole genome shotgun (WGS) entry which is preliminary data.</text>
</comment>
<reference evidence="2" key="1">
    <citation type="journal article" date="2019" name="Int. J. Syst. Evol. Microbiol.">
        <title>The Global Catalogue of Microorganisms (GCM) 10K type strain sequencing project: providing services to taxonomists for standard genome sequencing and annotation.</title>
        <authorList>
            <consortium name="The Broad Institute Genomics Platform"/>
            <consortium name="The Broad Institute Genome Sequencing Center for Infectious Disease"/>
            <person name="Wu L."/>
            <person name="Ma J."/>
        </authorList>
    </citation>
    <scope>NUCLEOTIDE SEQUENCE [LARGE SCALE GENOMIC DNA]</scope>
    <source>
        <strain evidence="2">CGMCC 1.19029</strain>
    </source>
</reference>
<gene>
    <name evidence="1" type="ORF">ACFO0J_03410</name>
</gene>
<accession>A0ABV8RV71</accession>
<dbReference type="EMBL" id="JBHSDY010000002">
    <property type="protein sequence ID" value="MFC4297088.1"/>
    <property type="molecule type" value="Genomic_DNA"/>
</dbReference>
<protein>
    <submittedName>
        <fullName evidence="1">Uncharacterized protein</fullName>
    </submittedName>
</protein>
<organism evidence="1 2">
    <name type="scientific">Castellaniella hirudinis</name>
    <dbReference type="NCBI Taxonomy" id="1144617"/>
    <lineage>
        <taxon>Bacteria</taxon>
        <taxon>Pseudomonadati</taxon>
        <taxon>Pseudomonadota</taxon>
        <taxon>Betaproteobacteria</taxon>
        <taxon>Burkholderiales</taxon>
        <taxon>Alcaligenaceae</taxon>
        <taxon>Castellaniella</taxon>
    </lineage>
</organism>
<proteinExistence type="predicted"/>
<sequence>MLYFVYLRRPSGDSDLRRDPFWEFGSFGQTGCHRTNLMHPTSSPLTIGDRLVFLQGGSSEIRVVGLTPPIAVKRGQKPLNVTWDRAYRPLPYAMAPVLMDNSGYTDFPAVARILENTNRTTNCAKVASRLRSRSSPVNWDLQEQLLKWFSQDSLPTISHYLEAIDMVESKWVQNGLAAGWASPQERALRFAEASGVYSDFIESDEQALPTARIGATRNSCELADPQRKKLRTRCR</sequence>
<evidence type="ECO:0000313" key="1">
    <source>
        <dbReference type="EMBL" id="MFC4297088.1"/>
    </source>
</evidence>
<name>A0ABV8RV71_9BURK</name>